<evidence type="ECO:0000313" key="2">
    <source>
        <dbReference type="Proteomes" id="UP001159428"/>
    </source>
</evidence>
<dbReference type="EMBL" id="CALNXJ010000035">
    <property type="protein sequence ID" value="CAH3141365.1"/>
    <property type="molecule type" value="Genomic_DNA"/>
</dbReference>
<organism evidence="1 2">
    <name type="scientific">Pocillopora meandrina</name>
    <dbReference type="NCBI Taxonomy" id="46732"/>
    <lineage>
        <taxon>Eukaryota</taxon>
        <taxon>Metazoa</taxon>
        <taxon>Cnidaria</taxon>
        <taxon>Anthozoa</taxon>
        <taxon>Hexacorallia</taxon>
        <taxon>Scleractinia</taxon>
        <taxon>Astrocoeniina</taxon>
        <taxon>Pocilloporidae</taxon>
        <taxon>Pocillopora</taxon>
    </lineage>
</organism>
<keyword evidence="2" id="KW-1185">Reference proteome</keyword>
<evidence type="ECO:0000313" key="1">
    <source>
        <dbReference type="EMBL" id="CAH3141365.1"/>
    </source>
</evidence>
<dbReference type="AlphaFoldDB" id="A0AAU9X9C7"/>
<gene>
    <name evidence="1" type="ORF">PMEA_00019669</name>
</gene>
<protein>
    <submittedName>
        <fullName evidence="1">Uncharacterized protein</fullName>
    </submittedName>
</protein>
<name>A0AAU9X9C7_9CNID</name>
<proteinExistence type="predicted"/>
<dbReference type="Proteomes" id="UP001159428">
    <property type="component" value="Unassembled WGS sequence"/>
</dbReference>
<accession>A0AAU9X9C7</accession>
<sequence length="558" mass="62703">MMESKLCILAGNYSRAEEHAGKALNMAIQYGFELEIGPAQNQIDRCVSRASQAKLQSVLKYLYKSQVSSSNSGQCRASTLLSCFGRRRENALNRNQRGSRGEALNGTANAQKKNTNANINICSARFVNIGNENTINIQATGFDAISVVYATEEQGKQTSINQERQVSSPANKNIISDMVLLGEGNKIYLSNIDQMILVDLQGNVTQVFPLVPEILQLPLREVDSRSQRLFEVMVEIINILYPLRDRGKWQEFEYALGKLNFKYNLYSEIQCFLLIEDGVRLTYQKQLEKAKKLAKAAVSIIDNSELNEALRNVLRVLANVASASIFRRQPKRKLGKAFKCLEKAKESAVKLKGLNLTIPKFAVAILTHEQARCNMEFAKIKSKECIRAEAQRFFGLSIDRFRDLSSENLYSARQCFALIYLASLALPSSMATSQEGNRQIIPKKDSSRAQKLLCEFDRSTQLLGEIPIAAGIKHAITRSELCFLKRNYSKAREYGCQALQIAQEYGFELETVLAQKNLNQICRYSAYRIPKTTTSKLQEKATSSNYTCSSTDSDQRLS</sequence>
<reference evidence="1 2" key="1">
    <citation type="submission" date="2022-05" db="EMBL/GenBank/DDBJ databases">
        <authorList>
            <consortium name="Genoscope - CEA"/>
            <person name="William W."/>
        </authorList>
    </citation>
    <scope>NUCLEOTIDE SEQUENCE [LARGE SCALE GENOMIC DNA]</scope>
</reference>
<comment type="caution">
    <text evidence="1">The sequence shown here is derived from an EMBL/GenBank/DDBJ whole genome shotgun (WGS) entry which is preliminary data.</text>
</comment>